<dbReference type="GO" id="GO:0010041">
    <property type="term" value="P:response to iron(III) ion"/>
    <property type="evidence" value="ECO:0007669"/>
    <property type="project" value="TreeGrafter"/>
</dbReference>
<keyword evidence="7 9" id="KW-0472">Membrane</keyword>
<dbReference type="EMBL" id="JACKSJ010000117">
    <property type="protein sequence ID" value="MCV7171246.1"/>
    <property type="molecule type" value="Genomic_DNA"/>
</dbReference>
<keyword evidence="5 9" id="KW-0812">Transmembrane</keyword>
<dbReference type="PANTHER" id="PTHR33908">
    <property type="entry name" value="MANNOSYLTRANSFERASE YKCB-RELATED"/>
    <property type="match status" value="1"/>
</dbReference>
<gene>
    <name evidence="10" type="ORF">H7I41_15125</name>
</gene>
<dbReference type="PANTHER" id="PTHR33908:SF3">
    <property type="entry name" value="UNDECAPRENYL PHOSPHATE-ALPHA-4-AMINO-4-DEOXY-L-ARABINOSE ARABINOSYL TRANSFERASE"/>
    <property type="match status" value="1"/>
</dbReference>
<accession>A0A9X2YQ07</accession>
<name>A0A9X2YQ07_9MYCO</name>
<evidence type="ECO:0000256" key="7">
    <source>
        <dbReference type="ARBA" id="ARBA00023136"/>
    </source>
</evidence>
<dbReference type="AlphaFoldDB" id="A0A9X2YQ07"/>
<evidence type="ECO:0000313" key="11">
    <source>
        <dbReference type="Proteomes" id="UP001140293"/>
    </source>
</evidence>
<feature type="transmembrane region" description="Helical" evidence="9">
    <location>
        <begin position="346"/>
        <end position="364"/>
    </location>
</feature>
<feature type="transmembrane region" description="Helical" evidence="9">
    <location>
        <begin position="209"/>
        <end position="230"/>
    </location>
</feature>
<dbReference type="GO" id="GO:0005886">
    <property type="term" value="C:plasma membrane"/>
    <property type="evidence" value="ECO:0007669"/>
    <property type="project" value="UniProtKB-SubCell"/>
</dbReference>
<sequence>MDLSLKPERREDARRALRAGRFDPLVVALFTAAVSAAGAARPSLWFDEAATISAATRPVTDLWRLLHNIDAVHGLYYLIMHGWFAVFPVTEFWIRFSSCLAVAGASAGVVVLGRQFSGRTTAVCAGICFAILPRITWAGIEGRSYALSALAAVWVSVLLVAAVRRRRRSWWAFYTGALIVCTVLNVFMVLLALVHAVLLAVLAPRRAAVLGWLAATVVSLIAVTPFLLYCRTQIIQVRWIAPLSLDTVVEIAEEQYFDHSVAFAVLAGVTIAAAVVLRRTRAMTGGDRRLAVLTAAWIALPTAVLVAYSALAGPIYYPRYLTFTAPAMALLLGVCVTTVARSRERITAWLAVFALAATPNYLFVQRGPYAKEGMDFSHVADVISAHAQPGDCLVLDNTTDWKPGPIRPLTAARPAAYAELVDPGRGRRAAERGWLWDSHLGIRGVADRIQECTVLWTVSERDETVPDRESGTTLDPGPRLGGAPAYRVPERMGFHLVERWQFSFAQVAKSTR</sequence>
<keyword evidence="6 9" id="KW-1133">Transmembrane helix</keyword>
<keyword evidence="11" id="KW-1185">Reference proteome</keyword>
<evidence type="ECO:0000256" key="9">
    <source>
        <dbReference type="SAM" id="Phobius"/>
    </source>
</evidence>
<organism evidence="10 11">
    <name type="scientific">[Mycobacterium] manitobense</name>
    <dbReference type="NCBI Taxonomy" id="190147"/>
    <lineage>
        <taxon>Bacteria</taxon>
        <taxon>Bacillati</taxon>
        <taxon>Actinomycetota</taxon>
        <taxon>Actinomycetes</taxon>
        <taxon>Mycobacteriales</taxon>
        <taxon>Mycobacteriaceae</taxon>
        <taxon>Mycolicibacterium</taxon>
    </lineage>
</organism>
<dbReference type="GO" id="GO:0009103">
    <property type="term" value="P:lipopolysaccharide biosynthetic process"/>
    <property type="evidence" value="ECO:0007669"/>
    <property type="project" value="UniProtKB-ARBA"/>
</dbReference>
<dbReference type="InterPro" id="IPR050297">
    <property type="entry name" value="LipidA_mod_glycosyltrf_83"/>
</dbReference>
<evidence type="ECO:0000256" key="8">
    <source>
        <dbReference type="SAM" id="MobiDB-lite"/>
    </source>
</evidence>
<evidence type="ECO:0000313" key="10">
    <source>
        <dbReference type="EMBL" id="MCV7171246.1"/>
    </source>
</evidence>
<feature type="region of interest" description="Disordered" evidence="8">
    <location>
        <begin position="462"/>
        <end position="481"/>
    </location>
</feature>
<feature type="transmembrane region" description="Helical" evidence="9">
    <location>
        <begin position="120"/>
        <end position="139"/>
    </location>
</feature>
<reference evidence="10" key="1">
    <citation type="submission" date="2020-07" db="EMBL/GenBank/DDBJ databases">
        <authorList>
            <person name="Pettersson B.M.F."/>
            <person name="Behra P.R.K."/>
            <person name="Ramesh M."/>
            <person name="Das S."/>
            <person name="Dasgupta S."/>
            <person name="Kirsebom L.A."/>
        </authorList>
    </citation>
    <scope>NUCLEOTIDE SEQUENCE</scope>
    <source>
        <strain evidence="10">DSM 44615</strain>
    </source>
</reference>
<protein>
    <submittedName>
        <fullName evidence="10">Glycosyltransferase family 39 protein</fullName>
    </submittedName>
</protein>
<feature type="transmembrane region" description="Helical" evidence="9">
    <location>
        <begin position="92"/>
        <end position="113"/>
    </location>
</feature>
<feature type="transmembrane region" description="Helical" evidence="9">
    <location>
        <begin position="145"/>
        <end position="163"/>
    </location>
</feature>
<keyword evidence="3" id="KW-0328">Glycosyltransferase</keyword>
<comment type="subcellular location">
    <subcellularLocation>
        <location evidence="1">Cell membrane</location>
        <topology evidence="1">Multi-pass membrane protein</topology>
    </subcellularLocation>
</comment>
<comment type="caution">
    <text evidence="10">The sequence shown here is derived from an EMBL/GenBank/DDBJ whole genome shotgun (WGS) entry which is preliminary data.</text>
</comment>
<evidence type="ECO:0000256" key="3">
    <source>
        <dbReference type="ARBA" id="ARBA00022676"/>
    </source>
</evidence>
<evidence type="ECO:0000256" key="5">
    <source>
        <dbReference type="ARBA" id="ARBA00022692"/>
    </source>
</evidence>
<dbReference type="Proteomes" id="UP001140293">
    <property type="component" value="Unassembled WGS sequence"/>
</dbReference>
<proteinExistence type="predicted"/>
<feature type="transmembrane region" description="Helical" evidence="9">
    <location>
        <begin position="170"/>
        <end position="203"/>
    </location>
</feature>
<dbReference type="GO" id="GO:0016763">
    <property type="term" value="F:pentosyltransferase activity"/>
    <property type="evidence" value="ECO:0007669"/>
    <property type="project" value="TreeGrafter"/>
</dbReference>
<keyword evidence="2" id="KW-1003">Cell membrane</keyword>
<evidence type="ECO:0000256" key="6">
    <source>
        <dbReference type="ARBA" id="ARBA00022989"/>
    </source>
</evidence>
<dbReference type="RefSeq" id="WP_264013422.1">
    <property type="nucleotide sequence ID" value="NZ_JACKSJ010000117.1"/>
</dbReference>
<keyword evidence="4" id="KW-0808">Transferase</keyword>
<evidence type="ECO:0000256" key="2">
    <source>
        <dbReference type="ARBA" id="ARBA00022475"/>
    </source>
</evidence>
<feature type="transmembrane region" description="Helical" evidence="9">
    <location>
        <begin position="320"/>
        <end position="340"/>
    </location>
</feature>
<feature type="transmembrane region" description="Helical" evidence="9">
    <location>
        <begin position="290"/>
        <end position="308"/>
    </location>
</feature>
<evidence type="ECO:0000256" key="4">
    <source>
        <dbReference type="ARBA" id="ARBA00022679"/>
    </source>
</evidence>
<reference evidence="10" key="2">
    <citation type="journal article" date="2022" name="BMC Genomics">
        <title>Comparative genome analysis of mycobacteria focusing on tRNA and non-coding RNA.</title>
        <authorList>
            <person name="Behra P.R.K."/>
            <person name="Pettersson B.M.F."/>
            <person name="Ramesh M."/>
            <person name="Das S."/>
            <person name="Dasgupta S."/>
            <person name="Kirsebom L.A."/>
        </authorList>
    </citation>
    <scope>NUCLEOTIDE SEQUENCE</scope>
    <source>
        <strain evidence="10">DSM 44615</strain>
    </source>
</reference>
<evidence type="ECO:0000256" key="1">
    <source>
        <dbReference type="ARBA" id="ARBA00004651"/>
    </source>
</evidence>